<evidence type="ECO:0000313" key="3">
    <source>
        <dbReference type="Proteomes" id="UP000797356"/>
    </source>
</evidence>
<protein>
    <submittedName>
        <fullName evidence="2">Uncharacterized protein</fullName>
    </submittedName>
</protein>
<name>A0A8K0N5C4_COCNU</name>
<gene>
    <name evidence="2" type="ORF">COCNU_07G013450</name>
</gene>
<comment type="caution">
    <text evidence="2">The sequence shown here is derived from an EMBL/GenBank/DDBJ whole genome shotgun (WGS) entry which is preliminary data.</text>
</comment>
<sequence length="139" mass="15456">MGFDLTDEGDRERKGRRLRDGKAKREGFGLTVIVDHDGTKTPSSFYPCPSVGYAQFSIREAVGAYFIHLNIGYLGTTTIGIYSISDIYSTGASSSWIFYGPTHVELPALGDGLLRCGGKRRYDFSDHKRARDVRLRKIG</sequence>
<feature type="region of interest" description="Disordered" evidence="1">
    <location>
        <begin position="1"/>
        <end position="22"/>
    </location>
</feature>
<keyword evidence="3" id="KW-1185">Reference proteome</keyword>
<proteinExistence type="predicted"/>
<dbReference type="AlphaFoldDB" id="A0A8K0N5C4"/>
<reference evidence="2" key="2">
    <citation type="submission" date="2019-07" db="EMBL/GenBank/DDBJ databases">
        <authorList>
            <person name="Yang Y."/>
            <person name="Bocs S."/>
            <person name="Baudouin L."/>
        </authorList>
    </citation>
    <scope>NUCLEOTIDE SEQUENCE</scope>
    <source>
        <tissue evidence="2">Spear leaf of Hainan Tall coconut</tissue>
    </source>
</reference>
<dbReference type="Proteomes" id="UP000797356">
    <property type="component" value="Chromosome 7"/>
</dbReference>
<dbReference type="EMBL" id="CM017878">
    <property type="protein sequence ID" value="KAG1355233.1"/>
    <property type="molecule type" value="Genomic_DNA"/>
</dbReference>
<evidence type="ECO:0000313" key="2">
    <source>
        <dbReference type="EMBL" id="KAG1355233.1"/>
    </source>
</evidence>
<accession>A0A8K0N5C4</accession>
<organism evidence="2 3">
    <name type="scientific">Cocos nucifera</name>
    <name type="common">Coconut palm</name>
    <dbReference type="NCBI Taxonomy" id="13894"/>
    <lineage>
        <taxon>Eukaryota</taxon>
        <taxon>Viridiplantae</taxon>
        <taxon>Streptophyta</taxon>
        <taxon>Embryophyta</taxon>
        <taxon>Tracheophyta</taxon>
        <taxon>Spermatophyta</taxon>
        <taxon>Magnoliopsida</taxon>
        <taxon>Liliopsida</taxon>
        <taxon>Arecaceae</taxon>
        <taxon>Arecoideae</taxon>
        <taxon>Cocoseae</taxon>
        <taxon>Attaleinae</taxon>
        <taxon>Cocos</taxon>
    </lineage>
</organism>
<evidence type="ECO:0000256" key="1">
    <source>
        <dbReference type="SAM" id="MobiDB-lite"/>
    </source>
</evidence>
<reference evidence="2" key="1">
    <citation type="journal article" date="2017" name="Gigascience">
        <title>The genome draft of coconut (Cocos nucifera).</title>
        <authorList>
            <person name="Xiao Y."/>
            <person name="Xu P."/>
            <person name="Fan H."/>
            <person name="Baudouin L."/>
            <person name="Xia W."/>
            <person name="Bocs S."/>
            <person name="Xu J."/>
            <person name="Li Q."/>
            <person name="Guo A."/>
            <person name="Zhou L."/>
            <person name="Li J."/>
            <person name="Wu Y."/>
            <person name="Ma Z."/>
            <person name="Armero A."/>
            <person name="Issali A.E."/>
            <person name="Liu N."/>
            <person name="Peng M."/>
            <person name="Yang Y."/>
        </authorList>
    </citation>
    <scope>NUCLEOTIDE SEQUENCE</scope>
    <source>
        <tissue evidence="2">Spear leaf of Hainan Tall coconut</tissue>
    </source>
</reference>
<feature type="compositionally biased region" description="Basic and acidic residues" evidence="1">
    <location>
        <begin position="8"/>
        <end position="22"/>
    </location>
</feature>